<dbReference type="CDD" id="cd00090">
    <property type="entry name" value="HTH_ARSR"/>
    <property type="match status" value="1"/>
</dbReference>
<comment type="caution">
    <text evidence="4">The sequence shown here is derived from an EMBL/GenBank/DDBJ whole genome shotgun (WGS) entry which is preliminary data.</text>
</comment>
<dbReference type="Pfam" id="PF24042">
    <property type="entry name" value="DUF7351"/>
    <property type="match status" value="1"/>
</dbReference>
<dbReference type="InterPro" id="IPR011991">
    <property type="entry name" value="ArsR-like_HTH"/>
</dbReference>
<evidence type="ECO:0000313" key="4">
    <source>
        <dbReference type="EMBL" id="MFC7125646.1"/>
    </source>
</evidence>
<evidence type="ECO:0000313" key="5">
    <source>
        <dbReference type="Proteomes" id="UP001596414"/>
    </source>
</evidence>
<reference evidence="4 5" key="1">
    <citation type="journal article" date="2014" name="Int. J. Syst. Evol. Microbiol.">
        <title>Complete genome sequence of Corynebacterium casei LMG S-19264T (=DSM 44701T), isolated from a smear-ripened cheese.</title>
        <authorList>
            <consortium name="US DOE Joint Genome Institute (JGI-PGF)"/>
            <person name="Walter F."/>
            <person name="Albersmeier A."/>
            <person name="Kalinowski J."/>
            <person name="Ruckert C."/>
        </authorList>
    </citation>
    <scope>NUCLEOTIDE SEQUENCE [LARGE SCALE GENOMIC DNA]</scope>
    <source>
        <strain evidence="4 5">CGMCC 4.7215</strain>
    </source>
</reference>
<evidence type="ECO:0000256" key="1">
    <source>
        <dbReference type="SAM" id="MobiDB-lite"/>
    </source>
</evidence>
<name>A0ABD5X752_9EURY</name>
<dbReference type="InterPro" id="IPR055771">
    <property type="entry name" value="DUF7347"/>
</dbReference>
<dbReference type="Proteomes" id="UP001596414">
    <property type="component" value="Unassembled WGS sequence"/>
</dbReference>
<dbReference type="Gene3D" id="1.10.10.10">
    <property type="entry name" value="Winged helix-like DNA-binding domain superfamily/Winged helix DNA-binding domain"/>
    <property type="match status" value="1"/>
</dbReference>
<protein>
    <submittedName>
        <fullName evidence="4">ArsR/SmtB family transcription factor</fullName>
    </submittedName>
</protein>
<proteinExistence type="predicted"/>
<evidence type="ECO:0000259" key="3">
    <source>
        <dbReference type="Pfam" id="PF24042"/>
    </source>
</evidence>
<dbReference type="Pfam" id="PF24038">
    <property type="entry name" value="DUF7347"/>
    <property type="match status" value="1"/>
</dbReference>
<dbReference type="EMBL" id="JBHSZQ010000008">
    <property type="protein sequence ID" value="MFC7125646.1"/>
    <property type="molecule type" value="Genomic_DNA"/>
</dbReference>
<dbReference type="AlphaFoldDB" id="A0ABD5X752"/>
<feature type="region of interest" description="Disordered" evidence="1">
    <location>
        <begin position="1"/>
        <end position="23"/>
    </location>
</feature>
<dbReference type="RefSeq" id="WP_267636967.1">
    <property type="nucleotide sequence ID" value="NZ_JAODIY010000008.1"/>
</dbReference>
<dbReference type="InterPro" id="IPR036390">
    <property type="entry name" value="WH_DNA-bd_sf"/>
</dbReference>
<gene>
    <name evidence="4" type="ORF">ACFQJ7_06290</name>
</gene>
<dbReference type="InterPro" id="IPR055775">
    <property type="entry name" value="DUF7351"/>
</dbReference>
<feature type="compositionally biased region" description="Basic and acidic residues" evidence="1">
    <location>
        <begin position="320"/>
        <end position="329"/>
    </location>
</feature>
<feature type="domain" description="DUF7351" evidence="3">
    <location>
        <begin position="121"/>
        <end position="297"/>
    </location>
</feature>
<feature type="region of interest" description="Disordered" evidence="1">
    <location>
        <begin position="300"/>
        <end position="329"/>
    </location>
</feature>
<dbReference type="SUPFAM" id="SSF46785">
    <property type="entry name" value="Winged helix' DNA-binding domain"/>
    <property type="match status" value="1"/>
</dbReference>
<evidence type="ECO:0000259" key="2">
    <source>
        <dbReference type="Pfam" id="PF24038"/>
    </source>
</evidence>
<dbReference type="InterPro" id="IPR036388">
    <property type="entry name" value="WH-like_DNA-bd_sf"/>
</dbReference>
<feature type="domain" description="DUF7347" evidence="2">
    <location>
        <begin position="28"/>
        <end position="103"/>
    </location>
</feature>
<organism evidence="4 5">
    <name type="scientific">Halovenus rubra</name>
    <dbReference type="NCBI Taxonomy" id="869890"/>
    <lineage>
        <taxon>Archaea</taxon>
        <taxon>Methanobacteriati</taxon>
        <taxon>Methanobacteriota</taxon>
        <taxon>Stenosarchaea group</taxon>
        <taxon>Halobacteria</taxon>
        <taxon>Halobacteriales</taxon>
        <taxon>Haloarculaceae</taxon>
        <taxon>Halovenus</taxon>
    </lineage>
</organism>
<sequence length="329" mass="35097">MTGGPASDDSLLPPGSSVDSATELHPTPAAAFQQLGNKARVDILRLLTADGPCSFSTLFEASDSDTSAGFAYHLRQLDDRFVRQRADERWELTAAGREAARTVVSGEFTRGVDHDAVTLSEPCPLCHEGALTLSVSRSTAEVACSGCGESVMRLSFPPSGHIRDEDDLPGALDTYHRNRIRTFVDGVCPDCGGSVETSPELVGSDGANGDPLTAQLACSCTRCPASFDCPATLSVLDHPAVVSFYDDHGQNITERPVWNAGPEWRERVLSTEPWCLLVQTQLDDEVLELFIGGDGAVHEHRRRSEDASAPADATDVPTESGERGDDAAA</sequence>
<accession>A0ABD5X752</accession>